<dbReference type="Pfam" id="PF23598">
    <property type="entry name" value="LRR_14"/>
    <property type="match status" value="1"/>
</dbReference>
<keyword evidence="4" id="KW-0723">Serine/threonine-protein kinase</keyword>
<dbReference type="Pfam" id="PF08263">
    <property type="entry name" value="LRRNT_2"/>
    <property type="match status" value="1"/>
</dbReference>
<comment type="caution">
    <text evidence="22">The sequence shown here is derived from an EMBL/GenBank/DDBJ whole genome shotgun (WGS) entry which is preliminary data.</text>
</comment>
<keyword evidence="10 19" id="KW-0547">Nucleotide-binding</keyword>
<comment type="catalytic activity">
    <reaction evidence="18">
        <text>L-seryl-[protein] + ATP = O-phospho-L-seryl-[protein] + ADP + H(+)</text>
        <dbReference type="Rhea" id="RHEA:17989"/>
        <dbReference type="Rhea" id="RHEA-COMP:9863"/>
        <dbReference type="Rhea" id="RHEA-COMP:11604"/>
        <dbReference type="ChEBI" id="CHEBI:15378"/>
        <dbReference type="ChEBI" id="CHEBI:29999"/>
        <dbReference type="ChEBI" id="CHEBI:30616"/>
        <dbReference type="ChEBI" id="CHEBI:83421"/>
        <dbReference type="ChEBI" id="CHEBI:456216"/>
        <dbReference type="EC" id="2.7.11.1"/>
    </reaction>
</comment>
<dbReference type="FunFam" id="3.30.200.20:FF:000015">
    <property type="entry name" value="Somatic embryogenesis receptor kinase 1"/>
    <property type="match status" value="1"/>
</dbReference>
<dbReference type="GO" id="GO:0005524">
    <property type="term" value="F:ATP binding"/>
    <property type="evidence" value="ECO:0007669"/>
    <property type="project" value="UniProtKB-UniRule"/>
</dbReference>
<dbReference type="FunFam" id="3.80.10.10:FF:000101">
    <property type="entry name" value="LRR receptor-like serine/threonine-protein kinase ERECTA"/>
    <property type="match status" value="1"/>
</dbReference>
<feature type="domain" description="Protein kinase" evidence="21">
    <location>
        <begin position="301"/>
        <end position="580"/>
    </location>
</feature>
<organism evidence="22 23">
    <name type="scientific">Buddleja alternifolia</name>
    <dbReference type="NCBI Taxonomy" id="168488"/>
    <lineage>
        <taxon>Eukaryota</taxon>
        <taxon>Viridiplantae</taxon>
        <taxon>Streptophyta</taxon>
        <taxon>Embryophyta</taxon>
        <taxon>Tracheophyta</taxon>
        <taxon>Spermatophyta</taxon>
        <taxon>Magnoliopsida</taxon>
        <taxon>eudicotyledons</taxon>
        <taxon>Gunneridae</taxon>
        <taxon>Pentapetalae</taxon>
        <taxon>asterids</taxon>
        <taxon>lamiids</taxon>
        <taxon>Lamiales</taxon>
        <taxon>Scrophulariaceae</taxon>
        <taxon>Buddlejeae</taxon>
        <taxon>Buddleja</taxon>
    </lineage>
</organism>
<evidence type="ECO:0000256" key="14">
    <source>
        <dbReference type="ARBA" id="ARBA00023136"/>
    </source>
</evidence>
<dbReference type="EC" id="2.7.11.1" evidence="3"/>
<evidence type="ECO:0000256" key="20">
    <source>
        <dbReference type="SAM" id="SignalP"/>
    </source>
</evidence>
<evidence type="ECO:0000256" key="13">
    <source>
        <dbReference type="ARBA" id="ARBA00022989"/>
    </source>
</evidence>
<feature type="binding site" evidence="19">
    <location>
        <position position="329"/>
    </location>
    <ligand>
        <name>ATP</name>
        <dbReference type="ChEBI" id="CHEBI:30616"/>
    </ligand>
</feature>
<comment type="subcellular location">
    <subcellularLocation>
        <location evidence="1">Membrane</location>
        <topology evidence="1">Single-pass type I membrane protein</topology>
    </subcellularLocation>
</comment>
<dbReference type="GO" id="GO:0016020">
    <property type="term" value="C:membrane"/>
    <property type="evidence" value="ECO:0007669"/>
    <property type="project" value="UniProtKB-SubCell"/>
</dbReference>
<sequence>MRELELILSLLFFRVTTAGCSFSLLSPKGVNFEVAALMSMKREMIDENHVLEGWDINSVDPCTWNMVGCSPEGFVISLEMASTGLSGTLSPSIGNLTHLRTMLLQNNQLSGVVPTEIGKLTELLTLDLSSNQFFGEIPSSLGGLTRLSYLKLSKNKLTGQIPRPVANLRSLSVLDLSFNNLSGPVPGILAKDYRSCLLKRMLFVPVLQETSFFALHPHKCVCLFQNQLMIQDSIYILRYLLNTHIVFLHLTRVILRESETLMLIIITTFSEPHVVQQDYEFNIGHLKRFTLRELQIATSNFNPKNILGQGGFGVVYKGLLPNKTLVAVKRLKDPSITGEVQFQTEVEMIGLALHRNLLRLYGFCMTPEEKLLVYPYMPNGSVADRLRDPGQEQPSLDWSKRMRIAIGTSRGLLYLHEQCNPKIIHRDVKAANILLDESFEAVVGDFGLAKLLDPRDSHVTTAVRGTVGHIAPEYLSTGQSSDKTDVFGFGILLLELITGQKALDAANGQVQKGMILDWVRNLYGEKRLDELVDKNLKGCFNGDELENAVELALQCTQSNPDLRPRMSEVLKILEGTNAQIEHHQEPQGAMELCQGRTFSFSWNFSDAREESSVVIEAIELSGPR</sequence>
<evidence type="ECO:0000256" key="11">
    <source>
        <dbReference type="ARBA" id="ARBA00022777"/>
    </source>
</evidence>
<evidence type="ECO:0000259" key="21">
    <source>
        <dbReference type="PROSITE" id="PS50011"/>
    </source>
</evidence>
<dbReference type="InterPro" id="IPR051824">
    <property type="entry name" value="LRR_Rcpt-Like_S/T_Kinase"/>
</dbReference>
<keyword evidence="13" id="KW-1133">Transmembrane helix</keyword>
<keyword evidence="16" id="KW-0325">Glycoprotein</keyword>
<comment type="catalytic activity">
    <reaction evidence="17">
        <text>L-threonyl-[protein] + ATP = O-phospho-L-threonyl-[protein] + ADP + H(+)</text>
        <dbReference type="Rhea" id="RHEA:46608"/>
        <dbReference type="Rhea" id="RHEA-COMP:11060"/>
        <dbReference type="Rhea" id="RHEA-COMP:11605"/>
        <dbReference type="ChEBI" id="CHEBI:15378"/>
        <dbReference type="ChEBI" id="CHEBI:30013"/>
        <dbReference type="ChEBI" id="CHEBI:30616"/>
        <dbReference type="ChEBI" id="CHEBI:61977"/>
        <dbReference type="ChEBI" id="CHEBI:456216"/>
        <dbReference type="EC" id="2.7.11.1"/>
    </reaction>
</comment>
<keyword evidence="5" id="KW-0433">Leucine-rich repeat</keyword>
<dbReference type="Gene3D" id="1.10.510.10">
    <property type="entry name" value="Transferase(Phosphotransferase) domain 1"/>
    <property type="match status" value="1"/>
</dbReference>
<evidence type="ECO:0000256" key="10">
    <source>
        <dbReference type="ARBA" id="ARBA00022741"/>
    </source>
</evidence>
<dbReference type="GO" id="GO:0004674">
    <property type="term" value="F:protein serine/threonine kinase activity"/>
    <property type="evidence" value="ECO:0007669"/>
    <property type="project" value="UniProtKB-KW"/>
</dbReference>
<keyword evidence="6" id="KW-0808">Transferase</keyword>
<evidence type="ECO:0000256" key="9">
    <source>
        <dbReference type="ARBA" id="ARBA00022737"/>
    </source>
</evidence>
<protein>
    <recommendedName>
        <fullName evidence="3">non-specific serine/threonine protein kinase</fullName>
        <ecNumber evidence="3">2.7.11.1</ecNumber>
    </recommendedName>
</protein>
<evidence type="ECO:0000256" key="4">
    <source>
        <dbReference type="ARBA" id="ARBA00022527"/>
    </source>
</evidence>
<evidence type="ECO:0000256" key="5">
    <source>
        <dbReference type="ARBA" id="ARBA00022614"/>
    </source>
</evidence>
<dbReference type="InterPro" id="IPR017441">
    <property type="entry name" value="Protein_kinase_ATP_BS"/>
</dbReference>
<dbReference type="InterPro" id="IPR008271">
    <property type="entry name" value="Ser/Thr_kinase_AS"/>
</dbReference>
<dbReference type="PROSITE" id="PS50011">
    <property type="entry name" value="PROTEIN_KINASE_DOM"/>
    <property type="match status" value="1"/>
</dbReference>
<comment type="similarity">
    <text evidence="2">Belongs to the protein kinase superfamily. Ser/Thr protein kinase family.</text>
</comment>
<keyword evidence="7" id="KW-0812">Transmembrane</keyword>
<evidence type="ECO:0000256" key="12">
    <source>
        <dbReference type="ARBA" id="ARBA00022840"/>
    </source>
</evidence>
<accession>A0AAV6WAM0</accession>
<dbReference type="PROSITE" id="PS00107">
    <property type="entry name" value="PROTEIN_KINASE_ATP"/>
    <property type="match status" value="1"/>
</dbReference>
<keyword evidence="15" id="KW-0675">Receptor</keyword>
<evidence type="ECO:0000256" key="8">
    <source>
        <dbReference type="ARBA" id="ARBA00022729"/>
    </source>
</evidence>
<dbReference type="Proteomes" id="UP000826271">
    <property type="component" value="Unassembled WGS sequence"/>
</dbReference>
<dbReference type="Pfam" id="PF00069">
    <property type="entry name" value="Pkinase"/>
    <property type="match status" value="1"/>
</dbReference>
<keyword evidence="23" id="KW-1185">Reference proteome</keyword>
<name>A0AAV6WAM0_9LAMI</name>
<feature type="chain" id="PRO_5043798379" description="non-specific serine/threonine protein kinase" evidence="20">
    <location>
        <begin position="19"/>
        <end position="624"/>
    </location>
</feature>
<dbReference type="SUPFAM" id="SSF52058">
    <property type="entry name" value="L domain-like"/>
    <property type="match status" value="1"/>
</dbReference>
<evidence type="ECO:0000256" key="3">
    <source>
        <dbReference type="ARBA" id="ARBA00012513"/>
    </source>
</evidence>
<dbReference type="InterPro" id="IPR003591">
    <property type="entry name" value="Leu-rich_rpt_typical-subtyp"/>
</dbReference>
<dbReference type="SMART" id="SM00369">
    <property type="entry name" value="LRR_TYP"/>
    <property type="match status" value="3"/>
</dbReference>
<dbReference type="InterPro" id="IPR055414">
    <property type="entry name" value="LRR_R13L4/SHOC2-like"/>
</dbReference>
<dbReference type="FunFam" id="1.10.510.10:FF:000016">
    <property type="entry name" value="Somatic embryogenesis receptor-like kinase 1"/>
    <property type="match status" value="1"/>
</dbReference>
<dbReference type="SUPFAM" id="SSF56112">
    <property type="entry name" value="Protein kinase-like (PK-like)"/>
    <property type="match status" value="1"/>
</dbReference>
<dbReference type="InterPro" id="IPR013210">
    <property type="entry name" value="LRR_N_plant-typ"/>
</dbReference>
<evidence type="ECO:0000256" key="2">
    <source>
        <dbReference type="ARBA" id="ARBA00008684"/>
    </source>
</evidence>
<keyword evidence="8 20" id="KW-0732">Signal</keyword>
<evidence type="ECO:0000256" key="6">
    <source>
        <dbReference type="ARBA" id="ARBA00022679"/>
    </source>
</evidence>
<dbReference type="Gene3D" id="3.80.10.10">
    <property type="entry name" value="Ribonuclease Inhibitor"/>
    <property type="match status" value="1"/>
</dbReference>
<keyword evidence="14" id="KW-0472">Membrane</keyword>
<evidence type="ECO:0000256" key="16">
    <source>
        <dbReference type="ARBA" id="ARBA00023180"/>
    </source>
</evidence>
<gene>
    <name evidence="22" type="ORF">BUALT_Bualt18G0117900</name>
</gene>
<dbReference type="PANTHER" id="PTHR48006">
    <property type="entry name" value="LEUCINE-RICH REPEAT-CONTAINING PROTEIN DDB_G0281931-RELATED"/>
    <property type="match status" value="1"/>
</dbReference>
<evidence type="ECO:0000313" key="23">
    <source>
        <dbReference type="Proteomes" id="UP000826271"/>
    </source>
</evidence>
<dbReference type="Gene3D" id="3.30.200.20">
    <property type="entry name" value="Phosphorylase Kinase, domain 1"/>
    <property type="match status" value="1"/>
</dbReference>
<evidence type="ECO:0000313" key="22">
    <source>
        <dbReference type="EMBL" id="KAG8365562.1"/>
    </source>
</evidence>
<proteinExistence type="inferred from homology"/>
<keyword evidence="9" id="KW-0677">Repeat</keyword>
<evidence type="ECO:0000256" key="19">
    <source>
        <dbReference type="PROSITE-ProRule" id="PRU10141"/>
    </source>
</evidence>
<keyword evidence="12 19" id="KW-0067">ATP-binding</keyword>
<keyword evidence="11" id="KW-0418">Kinase</keyword>
<evidence type="ECO:0000256" key="7">
    <source>
        <dbReference type="ARBA" id="ARBA00022692"/>
    </source>
</evidence>
<dbReference type="InterPro" id="IPR032675">
    <property type="entry name" value="LRR_dom_sf"/>
</dbReference>
<evidence type="ECO:0000256" key="18">
    <source>
        <dbReference type="ARBA" id="ARBA00048679"/>
    </source>
</evidence>
<dbReference type="PROSITE" id="PS00108">
    <property type="entry name" value="PROTEIN_KINASE_ST"/>
    <property type="match status" value="1"/>
</dbReference>
<feature type="signal peptide" evidence="20">
    <location>
        <begin position="1"/>
        <end position="18"/>
    </location>
</feature>
<dbReference type="SMART" id="SM00220">
    <property type="entry name" value="S_TKc"/>
    <property type="match status" value="1"/>
</dbReference>
<evidence type="ECO:0000256" key="1">
    <source>
        <dbReference type="ARBA" id="ARBA00004479"/>
    </source>
</evidence>
<evidence type="ECO:0000256" key="15">
    <source>
        <dbReference type="ARBA" id="ARBA00023170"/>
    </source>
</evidence>
<reference evidence="22" key="1">
    <citation type="submission" date="2019-10" db="EMBL/GenBank/DDBJ databases">
        <authorList>
            <person name="Zhang R."/>
            <person name="Pan Y."/>
            <person name="Wang J."/>
            <person name="Ma R."/>
            <person name="Yu S."/>
        </authorList>
    </citation>
    <scope>NUCLEOTIDE SEQUENCE</scope>
    <source>
        <strain evidence="22">LA-IB0</strain>
        <tissue evidence="22">Leaf</tissue>
    </source>
</reference>
<evidence type="ECO:0000256" key="17">
    <source>
        <dbReference type="ARBA" id="ARBA00047899"/>
    </source>
</evidence>
<dbReference type="AlphaFoldDB" id="A0AAV6WAM0"/>
<dbReference type="PANTHER" id="PTHR48006:SF90">
    <property type="entry name" value="PROTEIN KINASE DOMAIN-CONTAINING PROTEIN"/>
    <property type="match status" value="1"/>
</dbReference>
<dbReference type="InterPro" id="IPR011009">
    <property type="entry name" value="Kinase-like_dom_sf"/>
</dbReference>
<dbReference type="EMBL" id="WHWC01000018">
    <property type="protein sequence ID" value="KAG8365562.1"/>
    <property type="molecule type" value="Genomic_DNA"/>
</dbReference>
<dbReference type="InterPro" id="IPR000719">
    <property type="entry name" value="Prot_kinase_dom"/>
</dbReference>